<dbReference type="EMBL" id="JBHUCX010000017">
    <property type="protein sequence ID" value="MFD1674127.1"/>
    <property type="molecule type" value="Genomic_DNA"/>
</dbReference>
<comment type="caution">
    <text evidence="1">The sequence shown here is derived from an EMBL/GenBank/DDBJ whole genome shotgun (WGS) entry which is preliminary data.</text>
</comment>
<dbReference type="RefSeq" id="WP_377941892.1">
    <property type="nucleotide sequence ID" value="NZ_JBHUCX010000017.1"/>
</dbReference>
<gene>
    <name evidence="1" type="ORF">ACFSB2_05300</name>
</gene>
<dbReference type="Proteomes" id="UP001597079">
    <property type="component" value="Unassembled WGS sequence"/>
</dbReference>
<organism evidence="1 2">
    <name type="scientific">Alicyclobacillus fodiniaquatilis</name>
    <dbReference type="NCBI Taxonomy" id="1661150"/>
    <lineage>
        <taxon>Bacteria</taxon>
        <taxon>Bacillati</taxon>
        <taxon>Bacillota</taxon>
        <taxon>Bacilli</taxon>
        <taxon>Bacillales</taxon>
        <taxon>Alicyclobacillaceae</taxon>
        <taxon>Alicyclobacillus</taxon>
    </lineage>
</organism>
<reference evidence="2" key="1">
    <citation type="journal article" date="2019" name="Int. J. Syst. Evol. Microbiol.">
        <title>The Global Catalogue of Microorganisms (GCM) 10K type strain sequencing project: providing services to taxonomists for standard genome sequencing and annotation.</title>
        <authorList>
            <consortium name="The Broad Institute Genomics Platform"/>
            <consortium name="The Broad Institute Genome Sequencing Center for Infectious Disease"/>
            <person name="Wu L."/>
            <person name="Ma J."/>
        </authorList>
    </citation>
    <scope>NUCLEOTIDE SEQUENCE [LARGE SCALE GENOMIC DNA]</scope>
    <source>
        <strain evidence="2">CGMCC 1.12286</strain>
    </source>
</reference>
<accession>A0ABW4JCQ8</accession>
<protein>
    <submittedName>
        <fullName evidence="1">Uncharacterized protein</fullName>
    </submittedName>
</protein>
<evidence type="ECO:0000313" key="1">
    <source>
        <dbReference type="EMBL" id="MFD1674127.1"/>
    </source>
</evidence>
<keyword evidence="2" id="KW-1185">Reference proteome</keyword>
<sequence length="106" mass="12095">MPRNGTGELETKATVDYIKTTGVWTELKNSIDGGDEKRAEEILHQLLKTMNTMKSNYEKVTVEIRKDLLTDVKLFCARNQYTLKVFTNVALESMLHIGMPKESDND</sequence>
<evidence type="ECO:0000313" key="2">
    <source>
        <dbReference type="Proteomes" id="UP001597079"/>
    </source>
</evidence>
<name>A0ABW4JCQ8_9BACL</name>
<proteinExistence type="predicted"/>